<reference evidence="2 3" key="1">
    <citation type="journal article" date="2018" name="Front. Microbiol.">
        <title>Genomic and genetic insights into a cosmopolitan fungus, Paecilomyces variotii (Eurotiales).</title>
        <authorList>
            <person name="Urquhart A.S."/>
            <person name="Mondo S.J."/>
            <person name="Makela M.R."/>
            <person name="Hane J.K."/>
            <person name="Wiebenga A."/>
            <person name="He G."/>
            <person name="Mihaltcheva S."/>
            <person name="Pangilinan J."/>
            <person name="Lipzen A."/>
            <person name="Barry K."/>
            <person name="de Vries R.P."/>
            <person name="Grigoriev I.V."/>
            <person name="Idnurm A."/>
        </authorList>
    </citation>
    <scope>NUCLEOTIDE SEQUENCE [LARGE SCALE GENOMIC DNA]</scope>
    <source>
        <strain evidence="2 3">CBS 101075</strain>
    </source>
</reference>
<protein>
    <submittedName>
        <fullName evidence="2">Uncharacterized protein</fullName>
    </submittedName>
</protein>
<accession>A0A443HKW9</accession>
<evidence type="ECO:0000313" key="2">
    <source>
        <dbReference type="EMBL" id="RWQ92452.1"/>
    </source>
</evidence>
<dbReference type="GeneID" id="39600708"/>
<gene>
    <name evidence="2" type="ORF">C8Q69DRAFT_479227</name>
</gene>
<feature type="compositionally biased region" description="Low complexity" evidence="1">
    <location>
        <begin position="44"/>
        <end position="56"/>
    </location>
</feature>
<comment type="caution">
    <text evidence="2">The sequence shown here is derived from an EMBL/GenBank/DDBJ whole genome shotgun (WGS) entry which is preliminary data.</text>
</comment>
<dbReference type="AlphaFoldDB" id="A0A443HKW9"/>
<dbReference type="Proteomes" id="UP000283841">
    <property type="component" value="Unassembled WGS sequence"/>
</dbReference>
<evidence type="ECO:0000313" key="3">
    <source>
        <dbReference type="Proteomes" id="UP000283841"/>
    </source>
</evidence>
<dbReference type="InterPro" id="IPR014729">
    <property type="entry name" value="Rossmann-like_a/b/a_fold"/>
</dbReference>
<name>A0A443HKW9_BYSSP</name>
<evidence type="ECO:0000256" key="1">
    <source>
        <dbReference type="SAM" id="MobiDB-lite"/>
    </source>
</evidence>
<dbReference type="Gene3D" id="3.40.50.620">
    <property type="entry name" value="HUPs"/>
    <property type="match status" value="1"/>
</dbReference>
<dbReference type="VEuPathDB" id="FungiDB:C8Q69DRAFT_479227"/>
<dbReference type="RefSeq" id="XP_028482097.1">
    <property type="nucleotide sequence ID" value="XM_028631431.1"/>
</dbReference>
<feature type="compositionally biased region" description="Polar residues" evidence="1">
    <location>
        <begin position="7"/>
        <end position="18"/>
    </location>
</feature>
<keyword evidence="3" id="KW-1185">Reference proteome</keyword>
<dbReference type="EMBL" id="RCNU01000013">
    <property type="protein sequence ID" value="RWQ92452.1"/>
    <property type="molecule type" value="Genomic_DNA"/>
</dbReference>
<proteinExistence type="predicted"/>
<feature type="region of interest" description="Disordered" evidence="1">
    <location>
        <begin position="40"/>
        <end position="59"/>
    </location>
</feature>
<dbReference type="PANTHER" id="PTHR30336:SF20">
    <property type="entry name" value="DUF218 DOMAIN-CONTAINING PROTEIN"/>
    <property type="match status" value="1"/>
</dbReference>
<dbReference type="GO" id="GO:0005886">
    <property type="term" value="C:plasma membrane"/>
    <property type="evidence" value="ECO:0007669"/>
    <property type="project" value="TreeGrafter"/>
</dbReference>
<organism evidence="2 3">
    <name type="scientific">Byssochlamys spectabilis</name>
    <name type="common">Paecilomyces variotii</name>
    <dbReference type="NCBI Taxonomy" id="264951"/>
    <lineage>
        <taxon>Eukaryota</taxon>
        <taxon>Fungi</taxon>
        <taxon>Dikarya</taxon>
        <taxon>Ascomycota</taxon>
        <taxon>Pezizomycotina</taxon>
        <taxon>Eurotiomycetes</taxon>
        <taxon>Eurotiomycetidae</taxon>
        <taxon>Eurotiales</taxon>
        <taxon>Thermoascaceae</taxon>
        <taxon>Paecilomyces</taxon>
    </lineage>
</organism>
<dbReference type="Gene3D" id="1.10.3620.10">
    <property type="entry name" value="YdcF like domain"/>
    <property type="match status" value="1"/>
</dbReference>
<feature type="region of interest" description="Disordered" evidence="1">
    <location>
        <begin position="1"/>
        <end position="26"/>
    </location>
</feature>
<sequence length="331" mass="36592">MYHMRHNPTQTSTQSKMSPNPPPTAQTIADINTLSHFLSSSSNTLPRATTSSSTSPTHPPIPPTDCIVICASAILHQAEILFSALSSNPNLTPRLVLCGGIGHSTKFMYEAVAKHPRFGDIAEQIKGFPEARVLERILDVFFNGQKIRQMGCEVLVEDESTNCGENAVKTRGVLEDAEKAAAAEAAAAAEIIQKRHHPRTFLIIQDPTMMLRTKASFEKAYQDILPAREFICFPTFVPEVKLSTSTSTYTSGSGSDSSEMMTITYSNTTPPPEGLWDFERFYDLIMGEIPRLRDDKEGYGPNGKGFITHVDVPRDVEEAWERLRAFRVGGR</sequence>
<dbReference type="PANTHER" id="PTHR30336">
    <property type="entry name" value="INNER MEMBRANE PROTEIN, PROBABLE PERMEASE"/>
    <property type="match status" value="1"/>
</dbReference>
<dbReference type="InterPro" id="IPR051599">
    <property type="entry name" value="Cell_Envelope_Assoc"/>
</dbReference>